<proteinExistence type="predicted"/>
<dbReference type="AlphaFoldDB" id="A0A1C9EGL1"/>
<feature type="signal peptide" evidence="1">
    <location>
        <begin position="1"/>
        <end position="16"/>
    </location>
</feature>
<name>A0A1C9EGL1_BICAN</name>
<accession>A0A1C9EGL1</accession>
<dbReference type="EMBL" id="KX778610">
    <property type="protein sequence ID" value="AON96629.1"/>
    <property type="molecule type" value="Genomic_DNA"/>
</dbReference>
<organism evidence="2">
    <name type="scientific">Bicyclus anynana</name>
    <name type="common">Squinting bush brown butterfly</name>
    <dbReference type="NCBI Taxonomy" id="110368"/>
    <lineage>
        <taxon>Eukaryota</taxon>
        <taxon>Metazoa</taxon>
        <taxon>Ecdysozoa</taxon>
        <taxon>Arthropoda</taxon>
        <taxon>Hexapoda</taxon>
        <taxon>Insecta</taxon>
        <taxon>Pterygota</taxon>
        <taxon>Neoptera</taxon>
        <taxon>Endopterygota</taxon>
        <taxon>Lepidoptera</taxon>
        <taxon>Glossata</taxon>
        <taxon>Ditrysia</taxon>
        <taxon>Papilionoidea</taxon>
        <taxon>Nymphalidae</taxon>
        <taxon>Satyrinae</taxon>
        <taxon>Satyrini</taxon>
        <taxon>Mycalesina</taxon>
        <taxon>Bicyclus</taxon>
    </lineage>
</organism>
<sequence>MKIVFVLLAFVVVCQARHIHPGYFDPEEVLFEEINNGGADMPIEVYRHLQPSRFVPLNSAIFFKSIEPCEDGFKRDVLGICREVWD</sequence>
<keyword evidence="1" id="KW-0732">Signal</keyword>
<evidence type="ECO:0000256" key="1">
    <source>
        <dbReference type="SAM" id="SignalP"/>
    </source>
</evidence>
<protein>
    <submittedName>
        <fullName evidence="2">Uncharacterized protein</fullName>
    </submittedName>
</protein>
<reference evidence="2" key="1">
    <citation type="submission" date="2016-08" db="EMBL/GenBank/DDBJ databases">
        <authorList>
            <person name="Seilhamer J.J."/>
        </authorList>
    </citation>
    <scope>NUCLEOTIDE SEQUENCE</scope>
</reference>
<evidence type="ECO:0000313" key="2">
    <source>
        <dbReference type="EMBL" id="AON96629.1"/>
    </source>
</evidence>
<feature type="chain" id="PRO_5008894320" evidence="1">
    <location>
        <begin position="17"/>
        <end position="86"/>
    </location>
</feature>